<gene>
    <name evidence="1" type="ORF">LOK49_LG03G00205</name>
</gene>
<reference evidence="1 2" key="1">
    <citation type="journal article" date="2022" name="Plant J.">
        <title>Chromosome-level genome of Camellia lanceoleosa provides a valuable resource for understanding genome evolution and self-incompatibility.</title>
        <authorList>
            <person name="Gong W."/>
            <person name="Xiao S."/>
            <person name="Wang L."/>
            <person name="Liao Z."/>
            <person name="Chang Y."/>
            <person name="Mo W."/>
            <person name="Hu G."/>
            <person name="Li W."/>
            <person name="Zhao G."/>
            <person name="Zhu H."/>
            <person name="Hu X."/>
            <person name="Ji K."/>
            <person name="Xiang X."/>
            <person name="Song Q."/>
            <person name="Yuan D."/>
            <person name="Jin S."/>
            <person name="Zhang L."/>
        </authorList>
    </citation>
    <scope>NUCLEOTIDE SEQUENCE [LARGE SCALE GENOMIC DNA]</scope>
    <source>
        <strain evidence="1">SQ_2022a</strain>
    </source>
</reference>
<proteinExistence type="predicted"/>
<keyword evidence="2" id="KW-1185">Reference proteome</keyword>
<dbReference type="EMBL" id="CM045763">
    <property type="protein sequence ID" value="KAI8024389.1"/>
    <property type="molecule type" value="Genomic_DNA"/>
</dbReference>
<comment type="caution">
    <text evidence="1">The sequence shown here is derived from an EMBL/GenBank/DDBJ whole genome shotgun (WGS) entry which is preliminary data.</text>
</comment>
<sequence>MTLTIKQQHHQLCKLQHSITQHQHHTKITVANQQNISKVLAA</sequence>
<evidence type="ECO:0000313" key="2">
    <source>
        <dbReference type="Proteomes" id="UP001060215"/>
    </source>
</evidence>
<name>A0ACC0IF82_9ERIC</name>
<protein>
    <submittedName>
        <fullName evidence="1">Uncharacterized protein</fullName>
    </submittedName>
</protein>
<evidence type="ECO:0000313" key="1">
    <source>
        <dbReference type="EMBL" id="KAI8024389.1"/>
    </source>
</evidence>
<organism evidence="1 2">
    <name type="scientific">Camellia lanceoleosa</name>
    <dbReference type="NCBI Taxonomy" id="1840588"/>
    <lineage>
        <taxon>Eukaryota</taxon>
        <taxon>Viridiplantae</taxon>
        <taxon>Streptophyta</taxon>
        <taxon>Embryophyta</taxon>
        <taxon>Tracheophyta</taxon>
        <taxon>Spermatophyta</taxon>
        <taxon>Magnoliopsida</taxon>
        <taxon>eudicotyledons</taxon>
        <taxon>Gunneridae</taxon>
        <taxon>Pentapetalae</taxon>
        <taxon>asterids</taxon>
        <taxon>Ericales</taxon>
        <taxon>Theaceae</taxon>
        <taxon>Camellia</taxon>
    </lineage>
</organism>
<accession>A0ACC0IF82</accession>
<dbReference type="Proteomes" id="UP001060215">
    <property type="component" value="Chromosome 6"/>
</dbReference>